<keyword evidence="2" id="KW-1185">Reference proteome</keyword>
<dbReference type="PATRIC" id="fig|1202724.3.peg.2865"/>
<name>A0A0M8MJS6_9FLAO</name>
<reference evidence="1 2" key="1">
    <citation type="submission" date="2015-08" db="EMBL/GenBank/DDBJ databases">
        <title>Whole genome sequence of Flavobacterium akiainvivens IK-1T, from decaying Wikstroemia oahuensis, an endemic Hawaiian shrub.</title>
        <authorList>
            <person name="Wan X."/>
            <person name="Hou S."/>
            <person name="Saito J."/>
            <person name="Donachie S."/>
        </authorList>
    </citation>
    <scope>NUCLEOTIDE SEQUENCE [LARGE SCALE GENOMIC DNA]</scope>
    <source>
        <strain evidence="1 2">IK-1</strain>
    </source>
</reference>
<evidence type="ECO:0000313" key="2">
    <source>
        <dbReference type="Proteomes" id="UP000037755"/>
    </source>
</evidence>
<accession>A0A0M8MJS6</accession>
<comment type="caution">
    <text evidence="1">The sequence shown here is derived from an EMBL/GenBank/DDBJ whole genome shotgun (WGS) entry which is preliminary data.</text>
</comment>
<sequence>MLILSIQRCTYNGSRLAVSSATLADTVTYFTNTLGTKTATIKTLSADKDLLNALVLKKDRQLAETASNFAKVHTVVTYKAEVKVDTVYVPFDNRAGTLPAFERSGAVFNKWYSFDYKADSAGIALANLSMQTETAIVTGIKRKWFLGKETLVTDVSNTNPYITVTDLKAAEVSVPTPWYKKWYVWLAAGVAGGFVLAN</sequence>
<dbReference type="EMBL" id="LIYD01000005">
    <property type="protein sequence ID" value="KOS06988.1"/>
    <property type="molecule type" value="Genomic_DNA"/>
</dbReference>
<proteinExistence type="predicted"/>
<organism evidence="1 2">
    <name type="scientific">Flavobacterium akiainvivens</name>
    <dbReference type="NCBI Taxonomy" id="1202724"/>
    <lineage>
        <taxon>Bacteria</taxon>
        <taxon>Pseudomonadati</taxon>
        <taxon>Bacteroidota</taxon>
        <taxon>Flavobacteriia</taxon>
        <taxon>Flavobacteriales</taxon>
        <taxon>Flavobacteriaceae</taxon>
        <taxon>Flavobacterium</taxon>
    </lineage>
</organism>
<gene>
    <name evidence="1" type="ORF">AM493_13820</name>
</gene>
<evidence type="ECO:0000313" key="1">
    <source>
        <dbReference type="EMBL" id="KOS06988.1"/>
    </source>
</evidence>
<protein>
    <submittedName>
        <fullName evidence="1">Uncharacterized protein</fullName>
    </submittedName>
</protein>
<dbReference type="AlphaFoldDB" id="A0A0M8MJS6"/>
<dbReference type="Proteomes" id="UP000037755">
    <property type="component" value="Unassembled WGS sequence"/>
</dbReference>
<dbReference type="STRING" id="1202724.AM493_13820"/>